<gene>
    <name evidence="3" type="ordered locus">DaAHT2_1387</name>
</gene>
<dbReference type="OrthoDB" id="9811074at2"/>
<dbReference type="eggNOG" id="COG3058">
    <property type="taxonomic scope" value="Bacteria"/>
</dbReference>
<protein>
    <submittedName>
        <fullName evidence="3">Formate dehydrogenase accessory protein</fullName>
    </submittedName>
</protein>
<dbReference type="GO" id="GO:0051604">
    <property type="term" value="P:protein maturation"/>
    <property type="evidence" value="ECO:0007669"/>
    <property type="project" value="TreeGrafter"/>
</dbReference>
<evidence type="ECO:0000313" key="3">
    <source>
        <dbReference type="EMBL" id="ADH86082.1"/>
    </source>
</evidence>
<reference evidence="4" key="1">
    <citation type="submission" date="2010-02" db="EMBL/GenBank/DDBJ databases">
        <title>Complete sequence of Desulfurivibrio alkaliphilus AHT2.</title>
        <authorList>
            <consortium name="US DOE Joint Genome Institute"/>
            <person name="Pitluck S."/>
            <person name="Chertkov O."/>
            <person name="Detter J.C."/>
            <person name="Han C."/>
            <person name="Tapia R."/>
            <person name="Larimer F."/>
            <person name="Land M."/>
            <person name="Hauser L."/>
            <person name="Kyrpides N."/>
            <person name="Mikhailova N."/>
            <person name="Sorokin D.Y."/>
            <person name="Muyzer G."/>
            <person name="Woyke T."/>
        </authorList>
    </citation>
    <scope>NUCLEOTIDE SEQUENCE [LARGE SCALE GENOMIC DNA]</scope>
    <source>
        <strain evidence="4">DSM 19089 / UNIQEM U267 / AHT2</strain>
    </source>
</reference>
<dbReference type="RefSeq" id="WP_013163610.1">
    <property type="nucleotide sequence ID" value="NC_014216.1"/>
</dbReference>
<accession>D6Z3F7</accession>
<dbReference type="Proteomes" id="UP000001508">
    <property type="component" value="Chromosome"/>
</dbReference>
<evidence type="ECO:0000313" key="4">
    <source>
        <dbReference type="Proteomes" id="UP000001508"/>
    </source>
</evidence>
<dbReference type="PANTHER" id="PTHR37689:SF1">
    <property type="entry name" value="PROTEIN FDHE"/>
    <property type="match status" value="1"/>
</dbReference>
<keyword evidence="4" id="KW-1185">Reference proteome</keyword>
<evidence type="ECO:0000256" key="1">
    <source>
        <dbReference type="SAM" id="MobiDB-lite"/>
    </source>
</evidence>
<dbReference type="AlphaFoldDB" id="D6Z3F7"/>
<sequence length="319" mass="35818">MNATTTTPRQDQPVDLRRTELPAAPPELVAYCRQLDDWVNTCTGELKSQVTPAAPAVSEAIRQLGNNGSLEEMGLVEFDLLALATNLRQVCELFRQHFPDDPLTPHLATAPALADQPALDPVQEWFAGAAPDKGKPGEARTAVQALTSTMQQWAYERELDEHTLLQLLHWAAAPFRRRAGHRYQAELAELITNERGHCPICRREPDLAELSSAEHGRRYLLCLPCDLRWHFKRMGCPHCGNMDFERLGYLLVGNDQAYKIYHCEACKGYLKTIDRRDDNAPLHSPSPLLENARTCFLDILAVEKGYHPTPEKPAEQPAP</sequence>
<dbReference type="EMBL" id="CP001940">
    <property type="protein sequence ID" value="ADH86082.1"/>
    <property type="molecule type" value="Genomic_DNA"/>
</dbReference>
<feature type="domain" description="FdhE central" evidence="2">
    <location>
        <begin position="197"/>
        <end position="233"/>
    </location>
</feature>
<dbReference type="GO" id="GO:0005829">
    <property type="term" value="C:cytosol"/>
    <property type="evidence" value="ECO:0007669"/>
    <property type="project" value="TreeGrafter"/>
</dbReference>
<dbReference type="GO" id="GO:0008199">
    <property type="term" value="F:ferric iron binding"/>
    <property type="evidence" value="ECO:0007669"/>
    <property type="project" value="TreeGrafter"/>
</dbReference>
<feature type="compositionally biased region" description="Polar residues" evidence="1">
    <location>
        <begin position="1"/>
        <end position="10"/>
    </location>
</feature>
<proteinExistence type="predicted"/>
<organism evidence="3 4">
    <name type="scientific">Desulfurivibrio alkaliphilus (strain DSM 19089 / UNIQEM U267 / AHT2)</name>
    <dbReference type="NCBI Taxonomy" id="589865"/>
    <lineage>
        <taxon>Bacteria</taxon>
        <taxon>Pseudomonadati</taxon>
        <taxon>Thermodesulfobacteriota</taxon>
        <taxon>Desulfobulbia</taxon>
        <taxon>Desulfobulbales</taxon>
        <taxon>Desulfobulbaceae</taxon>
        <taxon>Desulfurivibrio</taxon>
    </lineage>
</organism>
<dbReference type="InterPro" id="IPR024064">
    <property type="entry name" value="FdhE-like_sf"/>
</dbReference>
<dbReference type="InterPro" id="IPR006452">
    <property type="entry name" value="Formate_DH_accessory"/>
</dbReference>
<name>D6Z3F7_DESAT</name>
<evidence type="ECO:0000259" key="2">
    <source>
        <dbReference type="Pfam" id="PF24859"/>
    </source>
</evidence>
<feature type="region of interest" description="Disordered" evidence="1">
    <location>
        <begin position="1"/>
        <end position="20"/>
    </location>
</feature>
<dbReference type="InParanoid" id="D6Z3F7"/>
<dbReference type="CDD" id="cd16341">
    <property type="entry name" value="FdhE"/>
    <property type="match status" value="1"/>
</dbReference>
<dbReference type="Pfam" id="PF24859">
    <property type="entry name" value="FdhE_central"/>
    <property type="match status" value="1"/>
</dbReference>
<dbReference type="InterPro" id="IPR056797">
    <property type="entry name" value="FdhE_central"/>
</dbReference>
<dbReference type="SUPFAM" id="SSF144020">
    <property type="entry name" value="FdhE-like"/>
    <property type="match status" value="1"/>
</dbReference>
<dbReference type="STRING" id="589865.DaAHT2_1387"/>
<dbReference type="KEGG" id="dak:DaAHT2_1387"/>
<dbReference type="Gene3D" id="3.90.1670.10">
    <property type="entry name" value="FdhE-like domain"/>
    <property type="match status" value="1"/>
</dbReference>
<dbReference type="PANTHER" id="PTHR37689">
    <property type="entry name" value="PROTEIN FDHE"/>
    <property type="match status" value="1"/>
</dbReference>
<dbReference type="HOGENOM" id="CLU_870759_0_0_7"/>